<dbReference type="OrthoDB" id="3052938at2759"/>
<organism evidence="1 2">
    <name type="scientific">Mycena sanguinolenta</name>
    <dbReference type="NCBI Taxonomy" id="230812"/>
    <lineage>
        <taxon>Eukaryota</taxon>
        <taxon>Fungi</taxon>
        <taxon>Dikarya</taxon>
        <taxon>Basidiomycota</taxon>
        <taxon>Agaricomycotina</taxon>
        <taxon>Agaricomycetes</taxon>
        <taxon>Agaricomycetidae</taxon>
        <taxon>Agaricales</taxon>
        <taxon>Marasmiineae</taxon>
        <taxon>Mycenaceae</taxon>
        <taxon>Mycena</taxon>
    </lineage>
</organism>
<comment type="caution">
    <text evidence="1">The sequence shown here is derived from an EMBL/GenBank/DDBJ whole genome shotgun (WGS) entry which is preliminary data.</text>
</comment>
<dbReference type="InterPro" id="IPR032675">
    <property type="entry name" value="LRR_dom_sf"/>
</dbReference>
<reference evidence="1" key="1">
    <citation type="submission" date="2020-05" db="EMBL/GenBank/DDBJ databases">
        <title>Mycena genomes resolve the evolution of fungal bioluminescence.</title>
        <authorList>
            <person name="Tsai I.J."/>
        </authorList>
    </citation>
    <scope>NUCLEOTIDE SEQUENCE</scope>
    <source>
        <strain evidence="1">160909Yilan</strain>
    </source>
</reference>
<protein>
    <recommendedName>
        <fullName evidence="3">F-box domain-containing protein</fullName>
    </recommendedName>
</protein>
<gene>
    <name evidence="1" type="ORF">MSAN_01029200</name>
</gene>
<keyword evidence="2" id="KW-1185">Reference proteome</keyword>
<dbReference type="AlphaFoldDB" id="A0A8H7D648"/>
<proteinExistence type="predicted"/>
<evidence type="ECO:0000313" key="1">
    <source>
        <dbReference type="EMBL" id="KAF7363714.1"/>
    </source>
</evidence>
<dbReference type="EMBL" id="JACAZH010000007">
    <property type="protein sequence ID" value="KAF7363714.1"/>
    <property type="molecule type" value="Genomic_DNA"/>
</dbReference>
<accession>A0A8H7D648</accession>
<dbReference type="Proteomes" id="UP000623467">
    <property type="component" value="Unassembled WGS sequence"/>
</dbReference>
<sequence>MPAQKTSLQTRPGAFNPADSSFFVLFEQDRVPSPGEKIMIQELLVEKTAYLANLNSQAPRRRSGKKMSRQLRAELDYTRAFIKFHRALISPWRRLPVEILSEIFLFTLKVRGGLRDIRDDELDPWVDDRAGTLLLCKICSAWRAVALRTPALWNTLSLQSYQVFRRPLDWVSTWLDRSRTSPLHLQLLWDPKLSPHTRNSVLEIFTSHLPHTTRLAVEEVQYADTEPEPSPDSEDSHPELPLIAPMWDWVHSASRASPHLTHLSTSQFYADSFPVVNLTHLYLGDPVPMPQVFQIFEHASNLQNVAFRVKGPAVACSPGALLGMKSVSKMEISSEDVGEFLERTAFPNLVNLAMSHIFPWPDAEFRSFLSRSSCALTGLGFFDCYVAQEKIIGTLQHSTCNTLETFYVDECAPSDADALLQYLTYHGPDRPLSNPKLRGIELHDIRALDGLLSTMVESRLFRNLVFVWTTSTDSAGKHFLLLCG</sequence>
<name>A0A8H7D648_9AGAR</name>
<dbReference type="Gene3D" id="3.80.10.10">
    <property type="entry name" value="Ribonuclease Inhibitor"/>
    <property type="match status" value="1"/>
</dbReference>
<evidence type="ECO:0000313" key="2">
    <source>
        <dbReference type="Proteomes" id="UP000623467"/>
    </source>
</evidence>
<evidence type="ECO:0008006" key="3">
    <source>
        <dbReference type="Google" id="ProtNLM"/>
    </source>
</evidence>